<evidence type="ECO:0000256" key="1">
    <source>
        <dbReference type="SAM" id="Phobius"/>
    </source>
</evidence>
<keyword evidence="1" id="KW-1133">Transmembrane helix</keyword>
<organism evidence="2 3">
    <name type="scientific">Metabacillus malikii</name>
    <dbReference type="NCBI Taxonomy" id="1504265"/>
    <lineage>
        <taxon>Bacteria</taxon>
        <taxon>Bacillati</taxon>
        <taxon>Bacillota</taxon>
        <taxon>Bacilli</taxon>
        <taxon>Bacillales</taxon>
        <taxon>Bacillaceae</taxon>
        <taxon>Metabacillus</taxon>
    </lineage>
</organism>
<gene>
    <name evidence="2" type="ORF">J2S19_000273</name>
</gene>
<keyword evidence="1" id="KW-0812">Transmembrane</keyword>
<reference evidence="2 3" key="1">
    <citation type="submission" date="2023-07" db="EMBL/GenBank/DDBJ databases">
        <title>Genomic Encyclopedia of Type Strains, Phase IV (KMG-IV): sequencing the most valuable type-strain genomes for metagenomic binning, comparative biology and taxonomic classification.</title>
        <authorList>
            <person name="Goeker M."/>
        </authorList>
    </citation>
    <scope>NUCLEOTIDE SEQUENCE [LARGE SCALE GENOMIC DNA]</scope>
    <source>
        <strain evidence="2 3">DSM 29005</strain>
    </source>
</reference>
<protein>
    <submittedName>
        <fullName evidence="2">Uncharacterized protein</fullName>
    </submittedName>
</protein>
<evidence type="ECO:0000313" key="3">
    <source>
        <dbReference type="Proteomes" id="UP001234495"/>
    </source>
</evidence>
<feature type="transmembrane region" description="Helical" evidence="1">
    <location>
        <begin position="7"/>
        <end position="28"/>
    </location>
</feature>
<accession>A0ABT9ZBP2</accession>
<keyword evidence="1" id="KW-0472">Membrane</keyword>
<keyword evidence="3" id="KW-1185">Reference proteome</keyword>
<name>A0ABT9ZBP2_9BACI</name>
<comment type="caution">
    <text evidence="2">The sequence shown here is derived from an EMBL/GenBank/DDBJ whole genome shotgun (WGS) entry which is preliminary data.</text>
</comment>
<dbReference type="EMBL" id="JAUSUD010000001">
    <property type="protein sequence ID" value="MDQ0229023.1"/>
    <property type="molecule type" value="Genomic_DNA"/>
</dbReference>
<evidence type="ECO:0000313" key="2">
    <source>
        <dbReference type="EMBL" id="MDQ0229023.1"/>
    </source>
</evidence>
<dbReference type="Proteomes" id="UP001234495">
    <property type="component" value="Unassembled WGS sequence"/>
</dbReference>
<sequence length="33" mass="3687">MGVKSQLISFVFYTIHTSGVIIAIVSSFNREEL</sequence>
<proteinExistence type="predicted"/>